<protein>
    <recommendedName>
        <fullName evidence="5">Dehydrogenase/reductase SDR family member 11</fullName>
    </recommendedName>
</protein>
<evidence type="ECO:0000256" key="1">
    <source>
        <dbReference type="ARBA" id="ARBA00006484"/>
    </source>
</evidence>
<dbReference type="Proteomes" id="UP001217089">
    <property type="component" value="Unassembled WGS sequence"/>
</dbReference>
<evidence type="ECO:0000256" key="2">
    <source>
        <dbReference type="ARBA" id="ARBA00023002"/>
    </source>
</evidence>
<dbReference type="PRINTS" id="PR00080">
    <property type="entry name" value="SDRFAMILY"/>
</dbReference>
<comment type="caution">
    <text evidence="3">The sequence shown here is derived from an EMBL/GenBank/DDBJ whole genome shotgun (WGS) entry which is preliminary data.</text>
</comment>
<evidence type="ECO:0000313" key="4">
    <source>
        <dbReference type="Proteomes" id="UP001217089"/>
    </source>
</evidence>
<dbReference type="EMBL" id="JARBDR010000214">
    <property type="protein sequence ID" value="KAJ8318759.1"/>
    <property type="molecule type" value="Genomic_DNA"/>
</dbReference>
<dbReference type="Pfam" id="PF00106">
    <property type="entry name" value="adh_short"/>
    <property type="match status" value="5"/>
</dbReference>
<name>A0ABQ9FNB0_TEGGR</name>
<dbReference type="PRINTS" id="PR00081">
    <property type="entry name" value="GDHRDH"/>
</dbReference>
<proteinExistence type="inferred from homology"/>
<dbReference type="SUPFAM" id="SSF51735">
    <property type="entry name" value="NAD(P)-binding Rossmann-fold domains"/>
    <property type="match status" value="5"/>
</dbReference>
<keyword evidence="4" id="KW-1185">Reference proteome</keyword>
<gene>
    <name evidence="3" type="ORF">KUTeg_003850</name>
</gene>
<dbReference type="Gene3D" id="3.40.50.720">
    <property type="entry name" value="NAD(P)-binding Rossmann-like Domain"/>
    <property type="match status" value="6"/>
</dbReference>
<dbReference type="InterPro" id="IPR036291">
    <property type="entry name" value="NAD(P)-bd_dom_sf"/>
</dbReference>
<dbReference type="InterPro" id="IPR002347">
    <property type="entry name" value="SDR_fam"/>
</dbReference>
<evidence type="ECO:0008006" key="5">
    <source>
        <dbReference type="Google" id="ProtNLM"/>
    </source>
</evidence>
<dbReference type="PANTHER" id="PTHR43115">
    <property type="entry name" value="DEHYDROGENASE/REDUCTASE SDR FAMILY MEMBER 11"/>
    <property type="match status" value="1"/>
</dbReference>
<organism evidence="3 4">
    <name type="scientific">Tegillarca granosa</name>
    <name type="common">Malaysian cockle</name>
    <name type="synonym">Anadara granosa</name>
    <dbReference type="NCBI Taxonomy" id="220873"/>
    <lineage>
        <taxon>Eukaryota</taxon>
        <taxon>Metazoa</taxon>
        <taxon>Spiralia</taxon>
        <taxon>Lophotrochozoa</taxon>
        <taxon>Mollusca</taxon>
        <taxon>Bivalvia</taxon>
        <taxon>Autobranchia</taxon>
        <taxon>Pteriomorphia</taxon>
        <taxon>Arcoida</taxon>
        <taxon>Arcoidea</taxon>
        <taxon>Arcidae</taxon>
        <taxon>Tegillarca</taxon>
    </lineage>
</organism>
<sequence>MDRWTGRVALVTGASSGIGAGVARKLVSYGMKVYGCARNFAKLQEISAELKTEKGTMLPVQCDVGKEEDILAMFEKIRQESGGVDVLVNSAGVAHVATLLEGKTEDFRHMLDVNVMGLTICTREAVKQMKMRNVDDGHVFQIGSMSGHRVVAGASYINFYAATKFAVKALVDGLRNELREMKSNIRVTSLEANDIADSIIYALSAPYHVQMDRWAGRVALVTGASEEIETEVVRWAGRVALVTGASSGIGAGVARKLVGYGMKVYGCARNFAKLQEISTELNSEKGTMIPVQCDVGKEEDILAMFEKIRQESGGVDVLVNSAGVAHVATLLEGKTEDFRHMLDVNVMGLTICTREAVKQMKMRNVDDGHVFQIGSMSGHRVVASSTHINFYSATKFAVRGLVDGLRNELRQIKSNIRVTHISPGLVHTEFAGRLLKDMQKGDELCTWFKSLEANDIADSIIYALSAPYHVQEIAAELKYEKGTMIPVQCDVGKEEEILAMFEKIRQESGGVDVLVNSAGLSHFTTLLEGKTEDFRHIMSGHRLLPSSPYINFYAATKYAVKALVDGLRNELRQMKSNIRITKGMIPVQCDVGKEEEILAMFEKIRQESGGVDVLMDRWAGRVALVTGASAGIGAGIARRLVSYGMKVYGCARNFAKLQEIAAELKSEKGIMIPVQCDVGKEEEILAMFEKIRQESGGVDVLHISPGLVHTEFQGRMVNDMQKGDEICTRFKSLEAGDIADSIIYALSAPYHVQEISESLKSEKGNMIPVQCDVAKEEDILAMFEKIKKESGGVDVLVNILGLTICTREAVQQMKERKVDDGHIFHIGSMSGHRLLFGRSENHFYAVTKSAVKALVDGLRNELRQMKSHIRITVSVIKKN</sequence>
<keyword evidence="2" id="KW-0560">Oxidoreductase</keyword>
<comment type="similarity">
    <text evidence="1">Belongs to the short-chain dehydrogenases/reductases (SDR) family.</text>
</comment>
<accession>A0ABQ9FNB0</accession>
<dbReference type="PANTHER" id="PTHR43115:SF4">
    <property type="entry name" value="DEHYDROGENASE_REDUCTASE SDR FAMILY MEMBER 11"/>
    <property type="match status" value="1"/>
</dbReference>
<reference evidence="3 4" key="1">
    <citation type="submission" date="2022-12" db="EMBL/GenBank/DDBJ databases">
        <title>Chromosome-level genome of Tegillarca granosa.</title>
        <authorList>
            <person name="Kim J."/>
        </authorList>
    </citation>
    <scope>NUCLEOTIDE SEQUENCE [LARGE SCALE GENOMIC DNA]</scope>
    <source>
        <strain evidence="3">Teg-2019</strain>
        <tissue evidence="3">Adductor muscle</tissue>
    </source>
</reference>
<evidence type="ECO:0000313" key="3">
    <source>
        <dbReference type="EMBL" id="KAJ8318759.1"/>
    </source>
</evidence>